<dbReference type="CDD" id="cd01166">
    <property type="entry name" value="KdgK"/>
    <property type="match status" value="1"/>
</dbReference>
<accession>A6VNI5</accession>
<dbReference type="PANTHER" id="PTHR43085">
    <property type="entry name" value="HEXOKINASE FAMILY MEMBER"/>
    <property type="match status" value="1"/>
</dbReference>
<dbReference type="Proteomes" id="UP000001114">
    <property type="component" value="Chromosome"/>
</dbReference>
<comment type="similarity">
    <text evidence="1">Belongs to the carbohydrate kinase PfkB family.</text>
</comment>
<evidence type="ECO:0000313" key="8">
    <source>
        <dbReference type="Proteomes" id="UP000001114"/>
    </source>
</evidence>
<keyword evidence="2" id="KW-0808">Transferase</keyword>
<keyword evidence="5" id="KW-0067">ATP-binding</keyword>
<proteinExistence type="inferred from homology"/>
<gene>
    <name evidence="7" type="ordered locus">Asuc_1167</name>
</gene>
<dbReference type="eggNOG" id="COG0524">
    <property type="taxonomic scope" value="Bacteria"/>
</dbReference>
<keyword evidence="3" id="KW-0547">Nucleotide-binding</keyword>
<keyword evidence="8" id="KW-1185">Reference proteome</keyword>
<feature type="domain" description="Carbohydrate kinase PfkB" evidence="6">
    <location>
        <begin position="7"/>
        <end position="307"/>
    </location>
</feature>
<evidence type="ECO:0000256" key="4">
    <source>
        <dbReference type="ARBA" id="ARBA00022777"/>
    </source>
</evidence>
<dbReference type="SUPFAM" id="SSF53613">
    <property type="entry name" value="Ribokinase-like"/>
    <property type="match status" value="1"/>
</dbReference>
<dbReference type="RefSeq" id="WP_012072909.1">
    <property type="nucleotide sequence ID" value="NC_009655.1"/>
</dbReference>
<dbReference type="KEGG" id="asu:Asuc_1167"/>
<dbReference type="HOGENOM" id="CLU_027634_6_0_6"/>
<name>A6VNI5_ACTSZ</name>
<evidence type="ECO:0000313" key="7">
    <source>
        <dbReference type="EMBL" id="ABR74532.1"/>
    </source>
</evidence>
<dbReference type="InterPro" id="IPR050306">
    <property type="entry name" value="PfkB_Carbo_kinase"/>
</dbReference>
<dbReference type="GO" id="GO:0016301">
    <property type="term" value="F:kinase activity"/>
    <property type="evidence" value="ECO:0007669"/>
    <property type="project" value="UniProtKB-KW"/>
</dbReference>
<dbReference type="InterPro" id="IPR002173">
    <property type="entry name" value="Carboh/pur_kinase_PfkB_CS"/>
</dbReference>
<dbReference type="PROSITE" id="PS00584">
    <property type="entry name" value="PFKB_KINASES_2"/>
    <property type="match status" value="1"/>
</dbReference>
<dbReference type="InterPro" id="IPR011611">
    <property type="entry name" value="PfkB_dom"/>
</dbReference>
<dbReference type="GO" id="GO:0005524">
    <property type="term" value="F:ATP binding"/>
    <property type="evidence" value="ECO:0007669"/>
    <property type="project" value="UniProtKB-KW"/>
</dbReference>
<dbReference type="STRING" id="339671.Asuc_1167"/>
<evidence type="ECO:0000259" key="6">
    <source>
        <dbReference type="Pfam" id="PF00294"/>
    </source>
</evidence>
<evidence type="ECO:0000256" key="5">
    <source>
        <dbReference type="ARBA" id="ARBA00022840"/>
    </source>
</evidence>
<dbReference type="Pfam" id="PF00294">
    <property type="entry name" value="PfkB"/>
    <property type="match status" value="1"/>
</dbReference>
<dbReference type="PANTHER" id="PTHR43085:SF1">
    <property type="entry name" value="PSEUDOURIDINE KINASE-RELATED"/>
    <property type="match status" value="1"/>
</dbReference>
<evidence type="ECO:0000256" key="2">
    <source>
        <dbReference type="ARBA" id="ARBA00022679"/>
    </source>
</evidence>
<dbReference type="EMBL" id="CP000746">
    <property type="protein sequence ID" value="ABR74532.1"/>
    <property type="molecule type" value="Genomic_DNA"/>
</dbReference>
<sequence length="314" mass="34698">MMENEIDVITYGEAMAMFVAEEYGKLENISLFSKRAAGAELNVATGLARLGLSVTWMSRVGNDSFGRFILQYLDKENINSELVSIDDFHPTGFQLKEKAQNGEDPKVEYFRKGSAASYMSVDDVVSSVFEKARHLHLTGVAAALSESSYALSCYLTDFMRSKKKTISFDPNLRPSLWRDEKVMREKINRLAVKSDWFLPGIQEGRILTGLYSAEEIADFYLEQGVGLVVIKLGTEGAYFKDRQGYQKIVAPFKVEQVVDTVGAGDGFAVGVISAFLEGKTPEHAVLRGNKIGSLVIQVSGDNEGLPTQIELGNY</sequence>
<organism evidence="7 8">
    <name type="scientific">Actinobacillus succinogenes (strain ATCC 55618 / DSM 22257 / CCUG 43843 / 130Z)</name>
    <dbReference type="NCBI Taxonomy" id="339671"/>
    <lineage>
        <taxon>Bacteria</taxon>
        <taxon>Pseudomonadati</taxon>
        <taxon>Pseudomonadota</taxon>
        <taxon>Gammaproteobacteria</taxon>
        <taxon>Pasteurellales</taxon>
        <taxon>Pasteurellaceae</taxon>
        <taxon>Actinobacillus</taxon>
    </lineage>
</organism>
<reference evidence="8" key="1">
    <citation type="journal article" date="2010" name="BMC Genomics">
        <title>A genomic perspective on the potential of Actinobacillus succinogenes for industrial succinate production.</title>
        <authorList>
            <person name="McKinlay J.B."/>
            <person name="Laivenieks M."/>
            <person name="Schindler B.D."/>
            <person name="McKinlay A.A."/>
            <person name="Siddaramappa S."/>
            <person name="Challacombe J.F."/>
            <person name="Lowry S.R."/>
            <person name="Clum A."/>
            <person name="Lapidus A.L."/>
            <person name="Burkhart K.B."/>
            <person name="Harkins V."/>
            <person name="Vieille C."/>
        </authorList>
    </citation>
    <scope>NUCLEOTIDE SEQUENCE [LARGE SCALE GENOMIC DNA]</scope>
    <source>
        <strain evidence="8">ATCC 55618 / DSM 22257 / CCUG 43843 / 130Z</strain>
    </source>
</reference>
<evidence type="ECO:0000256" key="3">
    <source>
        <dbReference type="ARBA" id="ARBA00022741"/>
    </source>
</evidence>
<protein>
    <submittedName>
        <fullName evidence="7">PfkB domain protein</fullName>
    </submittedName>
</protein>
<keyword evidence="4" id="KW-0418">Kinase</keyword>
<evidence type="ECO:0000256" key="1">
    <source>
        <dbReference type="ARBA" id="ARBA00010688"/>
    </source>
</evidence>
<dbReference type="AlphaFoldDB" id="A6VNI5"/>
<dbReference type="InterPro" id="IPR029056">
    <property type="entry name" value="Ribokinase-like"/>
</dbReference>
<dbReference type="Gene3D" id="3.40.1190.20">
    <property type="match status" value="1"/>
</dbReference>